<comment type="domain">
    <text evidence="9">Comprises of two domains. The C-terminal domain contains the binding site for glutamine and catalyzes the hydrolysis of this substrate to glutamate and ammonia. The N-terminal domain is anticipated to bind ATP and cobyrinate and catalyzes the ultimate synthesis of the diamide product. The ammonia produced via the glutaminase domain is probably translocated to the adjacent domain via a molecular tunnel, where it reacts with an activated intermediate.</text>
</comment>
<dbReference type="PANTHER" id="PTHR43873:SF1">
    <property type="entry name" value="COBYRINATE A,C-DIAMIDE SYNTHASE"/>
    <property type="match status" value="1"/>
</dbReference>
<reference evidence="12 13" key="1">
    <citation type="submission" date="2017-01" db="EMBL/GenBank/DDBJ databases">
        <authorList>
            <person name="Mah S.A."/>
            <person name="Swanson W.J."/>
            <person name="Moy G.W."/>
            <person name="Vacquier V.D."/>
        </authorList>
    </citation>
    <scope>NUCLEOTIDE SEQUENCE [LARGE SCALE GENOMIC DNA]</scope>
    <source>
        <strain evidence="12 13">DSM 11589</strain>
    </source>
</reference>
<sequence>MRGFLIAAPRSGSGKTVLTLGLLRALRRGGLTVASGKVGPDYIDPAFHAAATGRPCLSLDSWAMRPASLAAVLADLGAAAGTNLAVIEGVMGLFDGAPVALSAQERQSGGHLTDGSTASLAALTGWPVILVLDVTGQAASAAAVARGFVTHRRDVNVAAVVLNRVAGARHEDTLRRAFADSLPEVPVIGAVPRDQRLDLPHRHLGLVQACEHQALDRFLDAAADLVENHLDMAALRAIAGQHRDSGPLWQSASTEAPVLLPPPGQRIAVARDEAFAFAYPAQLRMWQASGAEVLPFSPLADEAPAAEADAVFLPGGYPELHAARLAQASRFRQGMTTAARRGGWIYGECGGFMTLGDSLTDADGVAHPMLGLLPLHTSFADRRLHLGYRRGVQVNDGPFGPAGTIVRGHEFHYATVCPPRPGEAPPPAEPLFHAEDAAGMPLGAMGLRRVRDGLRVAGSFLHAIDVE</sequence>
<dbReference type="NCBIfam" id="NF002204">
    <property type="entry name" value="PRK01077.1"/>
    <property type="match status" value="1"/>
</dbReference>
<keyword evidence="8 9" id="KW-0315">Glutamine amidotransferase</keyword>
<dbReference type="SUPFAM" id="SSF52540">
    <property type="entry name" value="P-loop containing nucleoside triphosphate hydrolases"/>
    <property type="match status" value="1"/>
</dbReference>
<comment type="cofactor">
    <cofactor evidence="1 9">
        <name>Mg(2+)</name>
        <dbReference type="ChEBI" id="CHEBI:18420"/>
    </cofactor>
</comment>
<dbReference type="EC" id="6.3.5.11" evidence="9"/>
<dbReference type="RefSeq" id="WP_076400744.1">
    <property type="nucleotide sequence ID" value="NZ_FTOA01000004.1"/>
</dbReference>
<comment type="catalytic activity">
    <reaction evidence="9">
        <text>cob(II)yrinate + 2 L-glutamine + 2 ATP + 2 H2O = cob(II)yrinate a,c diamide + 2 L-glutamate + 2 ADP + 2 phosphate + 2 H(+)</text>
        <dbReference type="Rhea" id="RHEA:26289"/>
        <dbReference type="ChEBI" id="CHEBI:15377"/>
        <dbReference type="ChEBI" id="CHEBI:15378"/>
        <dbReference type="ChEBI" id="CHEBI:29985"/>
        <dbReference type="ChEBI" id="CHEBI:30616"/>
        <dbReference type="ChEBI" id="CHEBI:43474"/>
        <dbReference type="ChEBI" id="CHEBI:58359"/>
        <dbReference type="ChEBI" id="CHEBI:58537"/>
        <dbReference type="ChEBI" id="CHEBI:58894"/>
        <dbReference type="ChEBI" id="CHEBI:456216"/>
        <dbReference type="EC" id="6.3.5.11"/>
    </reaction>
</comment>
<dbReference type="InterPro" id="IPR029062">
    <property type="entry name" value="Class_I_gatase-like"/>
</dbReference>
<comment type="caution">
    <text evidence="9">Lacks conserved residue(s) required for the propagation of feature annotation.</text>
</comment>
<keyword evidence="5 9" id="KW-0547">Nucleotide-binding</keyword>
<keyword evidence="7 9" id="KW-0460">Magnesium</keyword>
<name>A0A1N7MS36_9PROT</name>
<dbReference type="InterPro" id="IPR027417">
    <property type="entry name" value="P-loop_NTPase"/>
</dbReference>
<keyword evidence="13" id="KW-1185">Reference proteome</keyword>
<gene>
    <name evidence="9" type="primary">cbiA</name>
    <name evidence="12" type="ORF">SAMN05421779_104315</name>
</gene>
<dbReference type="AlphaFoldDB" id="A0A1N7MS36"/>
<dbReference type="GO" id="GO:0005524">
    <property type="term" value="F:ATP binding"/>
    <property type="evidence" value="ECO:0007669"/>
    <property type="project" value="UniProtKB-UniRule"/>
</dbReference>
<dbReference type="Gene3D" id="3.40.50.880">
    <property type="match status" value="1"/>
</dbReference>
<keyword evidence="3 9" id="KW-0169">Cobalamin biosynthesis</keyword>
<accession>A0A1N7MS36</accession>
<feature type="domain" description="CobB/CobQ-like glutamine amidotransferase" evidence="11">
    <location>
        <begin position="266"/>
        <end position="463"/>
    </location>
</feature>
<dbReference type="STRING" id="80876.SAMN05421779_104315"/>
<dbReference type="PROSITE" id="PS51274">
    <property type="entry name" value="GATASE_COBBQ"/>
    <property type="match status" value="1"/>
</dbReference>
<dbReference type="OrthoDB" id="9764035at2"/>
<dbReference type="Pfam" id="PF07685">
    <property type="entry name" value="GATase_3"/>
    <property type="match status" value="1"/>
</dbReference>
<evidence type="ECO:0000256" key="8">
    <source>
        <dbReference type="ARBA" id="ARBA00022962"/>
    </source>
</evidence>
<dbReference type="UniPathway" id="UPA00148">
    <property type="reaction ID" value="UER00231"/>
</dbReference>
<dbReference type="EMBL" id="FTOA01000004">
    <property type="protein sequence ID" value="SIS88944.1"/>
    <property type="molecule type" value="Genomic_DNA"/>
</dbReference>
<proteinExistence type="inferred from homology"/>
<comment type="miscellaneous">
    <text evidence="9">The a and c carboxylates of cobyrinate are activated for nucleophilic attack via formation of a phosphorylated intermediate by ATP. CbiA catalyzes first the amidation of the c-carboxylate, and then that of the a-carboxylate.</text>
</comment>
<keyword evidence="6 9" id="KW-0067">ATP-binding</keyword>
<dbReference type="PANTHER" id="PTHR43873">
    <property type="entry name" value="COBYRINATE A,C-DIAMIDE SYNTHASE"/>
    <property type="match status" value="1"/>
</dbReference>
<protein>
    <recommendedName>
        <fullName evidence="9">Cobyrinate a,c-diamide synthase</fullName>
        <ecNumber evidence="9">6.3.5.11</ecNumber>
    </recommendedName>
    <alternativeName>
        <fullName evidence="9">Cobyrinic acid a,c-diamide synthetase</fullName>
    </alternativeName>
</protein>
<dbReference type="SUPFAM" id="SSF52317">
    <property type="entry name" value="Class I glutamine amidotransferase-like"/>
    <property type="match status" value="1"/>
</dbReference>
<feature type="domain" description="CobQ/CobB/MinD/ParA nucleotide binding" evidence="10">
    <location>
        <begin position="5"/>
        <end position="204"/>
    </location>
</feature>
<comment type="function">
    <text evidence="9">Catalyzes the ATP-dependent amidation of the two carboxylate groups at positions a and c of cobyrinate, using either L-glutamine or ammonia as the nitrogen source.</text>
</comment>
<dbReference type="Proteomes" id="UP000185678">
    <property type="component" value="Unassembled WGS sequence"/>
</dbReference>
<evidence type="ECO:0000256" key="3">
    <source>
        <dbReference type="ARBA" id="ARBA00022573"/>
    </source>
</evidence>
<evidence type="ECO:0000256" key="2">
    <source>
        <dbReference type="ARBA" id="ARBA00006205"/>
    </source>
</evidence>
<evidence type="ECO:0000313" key="13">
    <source>
        <dbReference type="Proteomes" id="UP000185678"/>
    </source>
</evidence>
<comment type="similarity">
    <text evidence="2">Belongs to the CobB/CobQ family. CobQ subfamily.</text>
</comment>
<organism evidence="12 13">
    <name type="scientific">Insolitispirillum peregrinum</name>
    <dbReference type="NCBI Taxonomy" id="80876"/>
    <lineage>
        <taxon>Bacteria</taxon>
        <taxon>Pseudomonadati</taxon>
        <taxon>Pseudomonadota</taxon>
        <taxon>Alphaproteobacteria</taxon>
        <taxon>Rhodospirillales</taxon>
        <taxon>Novispirillaceae</taxon>
        <taxon>Insolitispirillum</taxon>
    </lineage>
</organism>
<evidence type="ECO:0000256" key="7">
    <source>
        <dbReference type="ARBA" id="ARBA00022842"/>
    </source>
</evidence>
<dbReference type="InterPro" id="IPR011698">
    <property type="entry name" value="GATase_3"/>
</dbReference>
<dbReference type="InterPro" id="IPR002586">
    <property type="entry name" value="CobQ/CobB/MinD/ParA_Nub-bd_dom"/>
</dbReference>
<comment type="pathway">
    <text evidence="9">Cofactor biosynthesis; adenosylcobalamin biosynthesis; cob(II)yrinate a,c-diamide from sirohydrochlorin (anaerobic route): step 10/10.</text>
</comment>
<evidence type="ECO:0000259" key="10">
    <source>
        <dbReference type="Pfam" id="PF01656"/>
    </source>
</evidence>
<evidence type="ECO:0000256" key="4">
    <source>
        <dbReference type="ARBA" id="ARBA00022598"/>
    </source>
</evidence>
<dbReference type="Gene3D" id="3.40.50.300">
    <property type="entry name" value="P-loop containing nucleotide triphosphate hydrolases"/>
    <property type="match status" value="1"/>
</dbReference>
<evidence type="ECO:0000313" key="12">
    <source>
        <dbReference type="EMBL" id="SIS88944.1"/>
    </source>
</evidence>
<dbReference type="HAMAP" id="MF_00027">
    <property type="entry name" value="CobB_CbiA"/>
    <property type="match status" value="1"/>
</dbReference>
<dbReference type="InterPro" id="IPR004484">
    <property type="entry name" value="CbiA/CobB_synth"/>
</dbReference>
<evidence type="ECO:0000256" key="9">
    <source>
        <dbReference type="HAMAP-Rule" id="MF_00027"/>
    </source>
</evidence>
<dbReference type="GO" id="GO:0009236">
    <property type="term" value="P:cobalamin biosynthetic process"/>
    <property type="evidence" value="ECO:0007669"/>
    <property type="project" value="UniProtKB-UniRule"/>
</dbReference>
<dbReference type="Pfam" id="PF01656">
    <property type="entry name" value="CbiA"/>
    <property type="match status" value="1"/>
</dbReference>
<evidence type="ECO:0000256" key="6">
    <source>
        <dbReference type="ARBA" id="ARBA00022840"/>
    </source>
</evidence>
<feature type="active site" description="Nucleophile" evidence="9">
    <location>
        <position position="349"/>
    </location>
</feature>
<dbReference type="GO" id="GO:0042242">
    <property type="term" value="F:cobyrinic acid a,c-diamide synthase activity"/>
    <property type="evidence" value="ECO:0007669"/>
    <property type="project" value="UniProtKB-UniRule"/>
</dbReference>
<comment type="similarity">
    <text evidence="9">Belongs to the CobB/CbiA family.</text>
</comment>
<keyword evidence="4 9" id="KW-0436">Ligase</keyword>
<evidence type="ECO:0000259" key="11">
    <source>
        <dbReference type="Pfam" id="PF07685"/>
    </source>
</evidence>
<dbReference type="NCBIfam" id="TIGR00379">
    <property type="entry name" value="cobB"/>
    <property type="match status" value="1"/>
</dbReference>
<evidence type="ECO:0000256" key="5">
    <source>
        <dbReference type="ARBA" id="ARBA00022741"/>
    </source>
</evidence>
<evidence type="ECO:0000256" key="1">
    <source>
        <dbReference type="ARBA" id="ARBA00001946"/>
    </source>
</evidence>